<dbReference type="InterPro" id="IPR050155">
    <property type="entry name" value="HAD-like_hydrolase_sf"/>
</dbReference>
<name>A0A6A0B6A9_9LACT</name>
<dbReference type="PANTHER" id="PTHR43434">
    <property type="entry name" value="PHOSPHOGLYCOLATE PHOSPHATASE"/>
    <property type="match status" value="1"/>
</dbReference>
<dbReference type="GO" id="GO:0008967">
    <property type="term" value="F:phosphoglycolate phosphatase activity"/>
    <property type="evidence" value="ECO:0007669"/>
    <property type="project" value="TreeGrafter"/>
</dbReference>
<dbReference type="EMBL" id="BLLH01000006">
    <property type="protein sequence ID" value="GFH40772.1"/>
    <property type="molecule type" value="Genomic_DNA"/>
</dbReference>
<dbReference type="Pfam" id="PF13419">
    <property type="entry name" value="HAD_2"/>
    <property type="match status" value="1"/>
</dbReference>
<dbReference type="InterPro" id="IPR023214">
    <property type="entry name" value="HAD_sf"/>
</dbReference>
<dbReference type="InterPro" id="IPR023198">
    <property type="entry name" value="PGP-like_dom2"/>
</dbReference>
<gene>
    <name evidence="1" type="ORF">Hs20B_11700</name>
</gene>
<protein>
    <submittedName>
        <fullName evidence="1">Phosphoglycolate phosphatase</fullName>
    </submittedName>
</protein>
<dbReference type="AlphaFoldDB" id="A0A6A0B6A9"/>
<dbReference type="GO" id="GO:0005829">
    <property type="term" value="C:cytosol"/>
    <property type="evidence" value="ECO:0007669"/>
    <property type="project" value="TreeGrafter"/>
</dbReference>
<evidence type="ECO:0000313" key="2">
    <source>
        <dbReference type="Proteomes" id="UP000475928"/>
    </source>
</evidence>
<dbReference type="GO" id="GO:0006281">
    <property type="term" value="P:DNA repair"/>
    <property type="evidence" value="ECO:0007669"/>
    <property type="project" value="TreeGrafter"/>
</dbReference>
<sequence>MRYKNYIWDFDGTLFDTYPAMMIALRQTMKQHKVKLDADFDLEDFVKRYSIRKFALDYTSGADFLADFHTLEHELTQDVAYYPAIPEILKTIVAGGGRHFILSHRDDTTYRLLADLLPLFTEIVTSDNAFARKPNPEAINYLVAKYGLVPDETVMIGDRPLDVKAGKNAGVQTILFDDADLFTENDALGADLHIKTWENFTDEN</sequence>
<dbReference type="PANTHER" id="PTHR43434:SF25">
    <property type="entry name" value="PHOSPHOGLYCOLATE PHOSPHATASE"/>
    <property type="match status" value="1"/>
</dbReference>
<dbReference type="InterPro" id="IPR041492">
    <property type="entry name" value="HAD_2"/>
</dbReference>
<dbReference type="InterPro" id="IPR036412">
    <property type="entry name" value="HAD-like_sf"/>
</dbReference>
<dbReference type="Gene3D" id="3.40.50.1000">
    <property type="entry name" value="HAD superfamily/HAD-like"/>
    <property type="match status" value="1"/>
</dbReference>
<organism evidence="1 2">
    <name type="scientific">Pseudolactococcus insecticola</name>
    <dbReference type="NCBI Taxonomy" id="2709158"/>
    <lineage>
        <taxon>Bacteria</taxon>
        <taxon>Bacillati</taxon>
        <taxon>Bacillota</taxon>
        <taxon>Bacilli</taxon>
        <taxon>Lactobacillales</taxon>
        <taxon>Streptococcaceae</taxon>
        <taxon>Pseudolactococcus</taxon>
    </lineage>
</organism>
<dbReference type="SFLD" id="SFLDG01129">
    <property type="entry name" value="C1.5:_HAD__Beta-PGM__Phosphata"/>
    <property type="match status" value="1"/>
</dbReference>
<dbReference type="RefSeq" id="WP_172356610.1">
    <property type="nucleotide sequence ID" value="NZ_BLLH01000006.1"/>
</dbReference>
<dbReference type="SFLD" id="SFLDS00003">
    <property type="entry name" value="Haloacid_Dehalogenase"/>
    <property type="match status" value="1"/>
</dbReference>
<comment type="caution">
    <text evidence="1">The sequence shown here is derived from an EMBL/GenBank/DDBJ whole genome shotgun (WGS) entry which is preliminary data.</text>
</comment>
<dbReference type="InterPro" id="IPR006439">
    <property type="entry name" value="HAD-SF_hydro_IA"/>
</dbReference>
<keyword evidence="2" id="KW-1185">Reference proteome</keyword>
<dbReference type="Gene3D" id="1.10.150.240">
    <property type="entry name" value="Putative phosphatase, domain 2"/>
    <property type="match status" value="1"/>
</dbReference>
<dbReference type="Proteomes" id="UP000475928">
    <property type="component" value="Unassembled WGS sequence"/>
</dbReference>
<accession>A0A6A0B6A9</accession>
<reference evidence="1 2" key="1">
    <citation type="submission" date="2020-02" db="EMBL/GenBank/DDBJ databases">
        <title>Draft genome sequence of Lactococcus sp. Hs20B0-1.</title>
        <authorList>
            <person name="Noda S."/>
            <person name="Yuki M."/>
            <person name="Ohkuma M."/>
        </authorList>
    </citation>
    <scope>NUCLEOTIDE SEQUENCE [LARGE SCALE GENOMIC DNA]</scope>
    <source>
        <strain evidence="1 2">Hs20B0-1</strain>
    </source>
</reference>
<evidence type="ECO:0000313" key="1">
    <source>
        <dbReference type="EMBL" id="GFH40772.1"/>
    </source>
</evidence>
<dbReference type="NCBIfam" id="TIGR01549">
    <property type="entry name" value="HAD-SF-IA-v1"/>
    <property type="match status" value="1"/>
</dbReference>
<dbReference type="SUPFAM" id="SSF56784">
    <property type="entry name" value="HAD-like"/>
    <property type="match status" value="1"/>
</dbReference>
<proteinExistence type="predicted"/>
<dbReference type="NCBIfam" id="TIGR01509">
    <property type="entry name" value="HAD-SF-IA-v3"/>
    <property type="match status" value="1"/>
</dbReference>